<evidence type="ECO:0000313" key="2">
    <source>
        <dbReference type="Proteomes" id="UP000177870"/>
    </source>
</evidence>
<name>A0A1D8U292_9CYAN</name>
<sequence length="140" mass="15639">MELIKPVDKNLKKLQRKTQFVQDNLYRIINMKLTENWKTLETTVSQLVAKAWIDEEFRKRFVSAPREILREAGLVVEDFVNVVVNQGSTGAPALKTADGGAMIYEINLPAKPTDLTDAQIGSWVEETVSDESAIPPGCCC</sequence>
<dbReference type="AlphaFoldDB" id="A0A1D8U292"/>
<dbReference type="Gene3D" id="3.90.330.10">
    <property type="entry name" value="Nitrile hydratase alpha /Thiocyanate hydrolase gamma"/>
    <property type="match status" value="1"/>
</dbReference>
<dbReference type="SUPFAM" id="SSF56209">
    <property type="entry name" value="Nitrile hydratase alpha chain"/>
    <property type="match status" value="1"/>
</dbReference>
<dbReference type="GO" id="GO:0046914">
    <property type="term" value="F:transition metal ion binding"/>
    <property type="evidence" value="ECO:0007669"/>
    <property type="project" value="InterPro"/>
</dbReference>
<protein>
    <recommendedName>
        <fullName evidence="3">Nitrile hydratase alpha /Thiocyanate hydrolase gamma domain-containing protein</fullName>
    </recommendedName>
</protein>
<evidence type="ECO:0008006" key="3">
    <source>
        <dbReference type="Google" id="ProtNLM"/>
    </source>
</evidence>
<dbReference type="OrthoDB" id="583664at2"/>
<evidence type="ECO:0000313" key="1">
    <source>
        <dbReference type="EMBL" id="AOX04017.1"/>
    </source>
</evidence>
<dbReference type="InterPro" id="IPR036648">
    <property type="entry name" value="CN_Hdrase_a/SCN_Hdrase_g_sf"/>
</dbReference>
<dbReference type="Proteomes" id="UP000177870">
    <property type="component" value="Chromosome"/>
</dbReference>
<gene>
    <name evidence="1" type="ORF">BJP34_35415</name>
</gene>
<organism evidence="1 2">
    <name type="scientific">Moorena producens PAL-8-15-08-1</name>
    <dbReference type="NCBI Taxonomy" id="1458985"/>
    <lineage>
        <taxon>Bacteria</taxon>
        <taxon>Bacillati</taxon>
        <taxon>Cyanobacteriota</taxon>
        <taxon>Cyanophyceae</taxon>
        <taxon>Coleofasciculales</taxon>
        <taxon>Coleofasciculaceae</taxon>
        <taxon>Moorena</taxon>
    </lineage>
</organism>
<dbReference type="EMBL" id="CP017599">
    <property type="protein sequence ID" value="AOX04017.1"/>
    <property type="molecule type" value="Genomic_DNA"/>
</dbReference>
<dbReference type="RefSeq" id="WP_070396382.1">
    <property type="nucleotide sequence ID" value="NZ_CP017599.1"/>
</dbReference>
<dbReference type="KEGG" id="mpro:BJP34_35415"/>
<accession>A0A1D8U292</accession>
<dbReference type="GO" id="GO:0003824">
    <property type="term" value="F:catalytic activity"/>
    <property type="evidence" value="ECO:0007669"/>
    <property type="project" value="InterPro"/>
</dbReference>
<proteinExistence type="predicted"/>
<reference evidence="2" key="1">
    <citation type="submission" date="2016-10" db="EMBL/GenBank/DDBJ databases">
        <title>Comparative genomics uncovers the prolific and rare metabolic potential of the cyanobacterial genus Moorea.</title>
        <authorList>
            <person name="Leao T."/>
            <person name="Castelao G."/>
            <person name="Korobeynikov A."/>
            <person name="Monroe E.A."/>
            <person name="Podell S."/>
            <person name="Glukhov E."/>
            <person name="Allen E."/>
            <person name="Gerwick W.H."/>
            <person name="Gerwick L."/>
        </authorList>
    </citation>
    <scope>NUCLEOTIDE SEQUENCE [LARGE SCALE GENOMIC DNA]</scope>
    <source>
        <strain evidence="2">PAL-8-15-08-1</strain>
    </source>
</reference>